<evidence type="ECO:0000313" key="2">
    <source>
        <dbReference type="EMBL" id="CAB4362473.1"/>
    </source>
</evidence>
<dbReference type="AlphaFoldDB" id="A0A6J6SMC2"/>
<organism evidence="3">
    <name type="scientific">freshwater metagenome</name>
    <dbReference type="NCBI Taxonomy" id="449393"/>
    <lineage>
        <taxon>unclassified sequences</taxon>
        <taxon>metagenomes</taxon>
        <taxon>ecological metagenomes</taxon>
    </lineage>
</organism>
<gene>
    <name evidence="3" type="ORF">UFOPK2656_02555</name>
    <name evidence="4" type="ORF">UFOPK3099_01547</name>
    <name evidence="5" type="ORF">UFOPK3651_00327</name>
    <name evidence="6" type="ORF">UFOPK3931_02178</name>
    <name evidence="2" type="ORF">UFOPK4189_00248</name>
</gene>
<dbReference type="EMBL" id="CAFAAV010000116">
    <property type="protein sequence ID" value="CAB4823837.1"/>
    <property type="molecule type" value="Genomic_DNA"/>
</dbReference>
<dbReference type="InterPro" id="IPR036291">
    <property type="entry name" value="NAD(P)-bd_dom_sf"/>
</dbReference>
<dbReference type="EMBL" id="CAEZYF010000019">
    <property type="protein sequence ID" value="CAB4736146.1"/>
    <property type="molecule type" value="Genomic_DNA"/>
</dbReference>
<dbReference type="SUPFAM" id="SSF51735">
    <property type="entry name" value="NAD(P)-binding Rossmann-fold domains"/>
    <property type="match status" value="1"/>
</dbReference>
<reference evidence="3" key="1">
    <citation type="submission" date="2020-05" db="EMBL/GenBank/DDBJ databases">
        <authorList>
            <person name="Chiriac C."/>
            <person name="Salcher M."/>
            <person name="Ghai R."/>
            <person name="Kavagutti S V."/>
        </authorList>
    </citation>
    <scope>NUCLEOTIDE SEQUENCE</scope>
</reference>
<dbReference type="PRINTS" id="PR00080">
    <property type="entry name" value="SDRFAMILY"/>
</dbReference>
<evidence type="ECO:0000313" key="6">
    <source>
        <dbReference type="EMBL" id="CAB5001532.1"/>
    </source>
</evidence>
<dbReference type="PRINTS" id="PR00081">
    <property type="entry name" value="GDHRDH"/>
</dbReference>
<dbReference type="GO" id="GO:0016616">
    <property type="term" value="F:oxidoreductase activity, acting on the CH-OH group of donors, NAD or NADP as acceptor"/>
    <property type="evidence" value="ECO:0007669"/>
    <property type="project" value="TreeGrafter"/>
</dbReference>
<dbReference type="EMBL" id="CAFBOL010000068">
    <property type="protein sequence ID" value="CAB5001532.1"/>
    <property type="molecule type" value="Genomic_DNA"/>
</dbReference>
<dbReference type="Gene3D" id="3.40.50.720">
    <property type="entry name" value="NAD(P)-binding Rossmann-like Domain"/>
    <property type="match status" value="1"/>
</dbReference>
<evidence type="ECO:0000313" key="3">
    <source>
        <dbReference type="EMBL" id="CAB4736146.1"/>
    </source>
</evidence>
<comment type="similarity">
    <text evidence="1">Belongs to the short-chain dehydrogenases/reductases (SDR) family.</text>
</comment>
<accession>A0A6J6SMC2</accession>
<evidence type="ECO:0000313" key="5">
    <source>
        <dbReference type="EMBL" id="CAB4912962.1"/>
    </source>
</evidence>
<dbReference type="EMBL" id="CAFBMT010000002">
    <property type="protein sequence ID" value="CAB4912962.1"/>
    <property type="molecule type" value="Genomic_DNA"/>
</dbReference>
<dbReference type="PANTHER" id="PTHR42760">
    <property type="entry name" value="SHORT-CHAIN DEHYDROGENASES/REDUCTASES FAMILY MEMBER"/>
    <property type="match status" value="1"/>
</dbReference>
<proteinExistence type="inferred from homology"/>
<protein>
    <submittedName>
        <fullName evidence="3">Unannotated protein</fullName>
    </submittedName>
</protein>
<dbReference type="InterPro" id="IPR002347">
    <property type="entry name" value="SDR_fam"/>
</dbReference>
<name>A0A6J6SMC2_9ZZZZ</name>
<evidence type="ECO:0000256" key="1">
    <source>
        <dbReference type="ARBA" id="ARBA00006484"/>
    </source>
</evidence>
<dbReference type="FunFam" id="3.40.50.720:FF:000084">
    <property type="entry name" value="Short-chain dehydrogenase reductase"/>
    <property type="match status" value="1"/>
</dbReference>
<dbReference type="CDD" id="cd05233">
    <property type="entry name" value="SDR_c"/>
    <property type="match status" value="1"/>
</dbReference>
<dbReference type="EMBL" id="CAESGF010000001">
    <property type="protein sequence ID" value="CAB4362473.1"/>
    <property type="molecule type" value="Genomic_DNA"/>
</dbReference>
<sequence>MERRLEGKVAMITGTASGMGRAAAIRFAAEGALVEGCDLDVEGNAETAALVAASGGVMRATAPIDLAEEASCQLWVDAVVARRGRIDVLYNNASACVFALIDQMTREQWDFTIRNELTLVFVATKAAWPHLCASQGLILNTASVAGHGGGPGGIGHSATKAAVLAMTHVMAAEGAPHGVRALSISPGVVQTPGSADQLAQPGAMDGLLMASLVKRVAQPEEIAAVAAFLASSEASFMTGSDVLVDGGLINH</sequence>
<dbReference type="Pfam" id="PF13561">
    <property type="entry name" value="adh_short_C2"/>
    <property type="match status" value="1"/>
</dbReference>
<evidence type="ECO:0000313" key="4">
    <source>
        <dbReference type="EMBL" id="CAB4823837.1"/>
    </source>
</evidence>